<keyword evidence="4" id="KW-1185">Reference proteome</keyword>
<dbReference type="PANTHER" id="PTHR21064:SF6">
    <property type="entry name" value="AMINOGLYCOSIDE PHOSPHOTRANSFERASE DOMAIN-CONTAINING PROTEIN"/>
    <property type="match status" value="1"/>
</dbReference>
<dbReference type="RefSeq" id="WP_072891817.1">
    <property type="nucleotide sequence ID" value="NZ_FQVW01000057.1"/>
</dbReference>
<feature type="domain" description="Aminoglycoside phosphotransferase" evidence="2">
    <location>
        <begin position="33"/>
        <end position="271"/>
    </location>
</feature>
<dbReference type="GO" id="GO:0019202">
    <property type="term" value="F:amino acid kinase activity"/>
    <property type="evidence" value="ECO:0007669"/>
    <property type="project" value="TreeGrafter"/>
</dbReference>
<organism evidence="3 4">
    <name type="scientific">Ornithinibacillus halophilus</name>
    <dbReference type="NCBI Taxonomy" id="930117"/>
    <lineage>
        <taxon>Bacteria</taxon>
        <taxon>Bacillati</taxon>
        <taxon>Bacillota</taxon>
        <taxon>Bacilli</taxon>
        <taxon>Bacillales</taxon>
        <taxon>Bacillaceae</taxon>
        <taxon>Ornithinibacillus</taxon>
    </lineage>
</organism>
<dbReference type="InterPro" id="IPR002575">
    <property type="entry name" value="Aminoglycoside_PTrfase"/>
</dbReference>
<evidence type="ECO:0000313" key="4">
    <source>
        <dbReference type="Proteomes" id="UP000183988"/>
    </source>
</evidence>
<accession>A0A1M5MC45</accession>
<dbReference type="PANTHER" id="PTHR21064">
    <property type="entry name" value="AMINOGLYCOSIDE PHOSPHOTRANSFERASE DOMAIN-CONTAINING PROTEIN-RELATED"/>
    <property type="match status" value="1"/>
</dbReference>
<dbReference type="InterPro" id="IPR011009">
    <property type="entry name" value="Kinase-like_dom_sf"/>
</dbReference>
<dbReference type="SUPFAM" id="SSF56112">
    <property type="entry name" value="Protein kinase-like (PK-like)"/>
    <property type="match status" value="1"/>
</dbReference>
<dbReference type="AlphaFoldDB" id="A0A1M5MC45"/>
<evidence type="ECO:0000259" key="2">
    <source>
        <dbReference type="Pfam" id="PF01636"/>
    </source>
</evidence>
<dbReference type="OrthoDB" id="2569165at2"/>
<protein>
    <submittedName>
        <fullName evidence="3">Ser/Thr protein kinase RdoA involved in Cpx stress response, MazF antagonist</fullName>
    </submittedName>
</protein>
<evidence type="ECO:0000313" key="3">
    <source>
        <dbReference type="EMBL" id="SHG74934.1"/>
    </source>
</evidence>
<keyword evidence="3" id="KW-0418">Kinase</keyword>
<evidence type="ECO:0000256" key="1">
    <source>
        <dbReference type="ARBA" id="ARBA00038240"/>
    </source>
</evidence>
<gene>
    <name evidence="3" type="ORF">SAMN05216225_10577</name>
</gene>
<dbReference type="Pfam" id="PF01636">
    <property type="entry name" value="APH"/>
    <property type="match status" value="1"/>
</dbReference>
<name>A0A1M5MC45_9BACI</name>
<dbReference type="Gene3D" id="3.90.1200.10">
    <property type="match status" value="1"/>
</dbReference>
<reference evidence="3 4" key="1">
    <citation type="submission" date="2016-11" db="EMBL/GenBank/DDBJ databases">
        <authorList>
            <person name="Jaros S."/>
            <person name="Januszkiewicz K."/>
            <person name="Wedrychowicz H."/>
        </authorList>
    </citation>
    <scope>NUCLEOTIDE SEQUENCE [LARGE SCALE GENOMIC DNA]</scope>
    <source>
        <strain evidence="3 4">IBRC-M 10683</strain>
    </source>
</reference>
<keyword evidence="3" id="KW-0808">Transferase</keyword>
<dbReference type="Gene3D" id="3.30.200.20">
    <property type="entry name" value="Phosphorylase Kinase, domain 1"/>
    <property type="match status" value="1"/>
</dbReference>
<dbReference type="Proteomes" id="UP000183988">
    <property type="component" value="Unassembled WGS sequence"/>
</dbReference>
<proteinExistence type="inferred from homology"/>
<sequence length="335" mass="38667">MKIAKEKLNEICNLFALDGVESCQLVRHIDDHNTIIQINAGNKRYIVKLYHDSFTTKKGLEKQGQLCNTLHPAIPVPQRYKTIDGYFYTEIKVDGKCSLVTVEEYMDGTEIEIIDINVIRQIAQLLAVQHNISEESGMRFGYGTSWSMFGGNETDAFGDYDENELCFRELIGALKANNYDKQLIDQISASYLTQRGELHQIWSELPKGAVQGDFCPYNMLLDDEWKIGAIFDFNLAGDEVFINECLAIAVYLAFSHLKRDGTSLEYLQAFLVAYREKRNLSIKEYSAIQPLIRVLRPFRYERVDGIMEWIKQGKREEVELKLKETVKLLNLNYHY</sequence>
<dbReference type="InterPro" id="IPR050249">
    <property type="entry name" value="Pseudomonas-type_ThrB"/>
</dbReference>
<comment type="similarity">
    <text evidence="1">Belongs to the pseudomonas-type ThrB family.</text>
</comment>
<dbReference type="STRING" id="930117.SAMN05216225_10577"/>
<dbReference type="EMBL" id="FQVW01000057">
    <property type="protein sequence ID" value="SHG74934.1"/>
    <property type="molecule type" value="Genomic_DNA"/>
</dbReference>